<dbReference type="RefSeq" id="WP_290000796.1">
    <property type="nucleotide sequence ID" value="NZ_JAUEPH010000005.1"/>
</dbReference>
<evidence type="ECO:0000259" key="1">
    <source>
        <dbReference type="Pfam" id="PF01433"/>
    </source>
</evidence>
<keyword evidence="2" id="KW-0645">Protease</keyword>
<name>A0ABT7YEJ2_9BACT</name>
<proteinExistence type="predicted"/>
<comment type="caution">
    <text evidence="2">The sequence shown here is derived from an EMBL/GenBank/DDBJ whole genome shotgun (WGS) entry which is preliminary data.</text>
</comment>
<dbReference type="InterPro" id="IPR014782">
    <property type="entry name" value="Peptidase_M1_dom"/>
</dbReference>
<dbReference type="Pfam" id="PF01433">
    <property type="entry name" value="Peptidase_M1"/>
    <property type="match status" value="1"/>
</dbReference>
<evidence type="ECO:0000313" key="2">
    <source>
        <dbReference type="EMBL" id="MDN3204951.1"/>
    </source>
</evidence>
<reference evidence="2" key="1">
    <citation type="submission" date="2023-06" db="EMBL/GenBank/DDBJ databases">
        <title>Robiginitalea aurantiacus sp. nov. and Algoriphagus sediminis sp. nov., isolated from coastal sediment.</title>
        <authorList>
            <person name="Zhou Z.Y."/>
            <person name="An J."/>
            <person name="Jia Y.W."/>
            <person name="Du Z.J."/>
        </authorList>
    </citation>
    <scope>NUCLEOTIDE SEQUENCE</scope>
    <source>
        <strain evidence="2">C2-7</strain>
    </source>
</reference>
<dbReference type="CDD" id="cd09603">
    <property type="entry name" value="M1_APN_like"/>
    <property type="match status" value="1"/>
</dbReference>
<dbReference type="Proteomes" id="UP001171916">
    <property type="component" value="Unassembled WGS sequence"/>
</dbReference>
<organism evidence="2 3">
    <name type="scientific">Algoriphagus sediminis</name>
    <dbReference type="NCBI Taxonomy" id="3057113"/>
    <lineage>
        <taxon>Bacteria</taxon>
        <taxon>Pseudomonadati</taxon>
        <taxon>Bacteroidota</taxon>
        <taxon>Cytophagia</taxon>
        <taxon>Cytophagales</taxon>
        <taxon>Cyclobacteriaceae</taxon>
        <taxon>Algoriphagus</taxon>
    </lineage>
</organism>
<keyword evidence="2" id="KW-0378">Hydrolase</keyword>
<feature type="domain" description="Peptidase M1 membrane alanine aminopeptidase" evidence="1">
    <location>
        <begin position="263"/>
        <end position="454"/>
    </location>
</feature>
<sequence>MKKILILLLIIGLHLSCFGQKNWDWGGPVDPLQAKFEILHYTLDLEILPETQTISGRSIVKFQSNEELDVLRLNLIDQYVVSKVLMNGEEVEFSHENDLLDVKPIDCTCNEVEIHYSGKTPIALNPPWTGGFTWEKDSFGNHWMGLSSQGEGAKIFMPALDHPSSEPLEGVDLIFTVPKGYFVASNGLLQSTSEEGEKVQYHWSSQYPINNYNVNFTLGVFYSEKSDFQSSSGETFPIEVIVLKENQAKAKELLEVLEVSARTHEKFFGPYPWPDDKLAIVETPYLGMEHQTINAYGNNYQFVPMGQTKYDWLLHHELGHEWFGNKVSVGDWADFWLHEGITAYGDWLFYQEHDGLQAYLEKAKEVGQGIAHEKPVVSKPNSTEEEAYHPEIYTKGAYVMHSLRWLLGDEVFFPFLKALASDQRWTYENQIDTDDFYSFLKEFTGKDLTRFLDLYLKSTKVPEVKITPKGSNEYRVSLEGIKFEMPVEIQTSEGLEKVMLGKKKVIVSSESRPIVDPNGWLMLQK</sequence>
<dbReference type="PANTHER" id="PTHR45726:SF3">
    <property type="entry name" value="LEUKOTRIENE A-4 HYDROLASE"/>
    <property type="match status" value="1"/>
</dbReference>
<dbReference type="Gene3D" id="1.10.390.10">
    <property type="entry name" value="Neutral Protease Domain 2"/>
    <property type="match status" value="1"/>
</dbReference>
<dbReference type="GO" id="GO:0004177">
    <property type="term" value="F:aminopeptidase activity"/>
    <property type="evidence" value="ECO:0007669"/>
    <property type="project" value="UniProtKB-KW"/>
</dbReference>
<dbReference type="PANTHER" id="PTHR45726">
    <property type="entry name" value="LEUKOTRIENE A-4 HYDROLASE"/>
    <property type="match status" value="1"/>
</dbReference>
<gene>
    <name evidence="2" type="ORF">QVH07_12375</name>
</gene>
<dbReference type="EC" id="3.4.11.-" evidence="2"/>
<dbReference type="InterPro" id="IPR027268">
    <property type="entry name" value="Peptidase_M4/M1_CTD_sf"/>
</dbReference>
<protein>
    <submittedName>
        <fullName evidence="2">M1 family metallopeptidase</fullName>
        <ecNumber evidence="2">3.4.11.-</ecNumber>
    </submittedName>
</protein>
<dbReference type="InterPro" id="IPR042097">
    <property type="entry name" value="Aminopeptidase_N-like_N_sf"/>
</dbReference>
<keyword evidence="3" id="KW-1185">Reference proteome</keyword>
<dbReference type="SUPFAM" id="SSF55486">
    <property type="entry name" value="Metalloproteases ('zincins'), catalytic domain"/>
    <property type="match status" value="1"/>
</dbReference>
<dbReference type="Gene3D" id="2.60.40.1730">
    <property type="entry name" value="tricorn interacting facor f3 domain"/>
    <property type="match status" value="1"/>
</dbReference>
<evidence type="ECO:0000313" key="3">
    <source>
        <dbReference type="Proteomes" id="UP001171916"/>
    </source>
</evidence>
<keyword evidence="2" id="KW-0031">Aminopeptidase</keyword>
<dbReference type="SUPFAM" id="SSF63737">
    <property type="entry name" value="Leukotriene A4 hydrolase N-terminal domain"/>
    <property type="match status" value="1"/>
</dbReference>
<dbReference type="EMBL" id="JAUEPH010000005">
    <property type="protein sequence ID" value="MDN3204951.1"/>
    <property type="molecule type" value="Genomic_DNA"/>
</dbReference>
<dbReference type="InterPro" id="IPR034015">
    <property type="entry name" value="M1_LTA4H"/>
</dbReference>
<accession>A0ABT7YEJ2</accession>